<feature type="compositionally biased region" description="Acidic residues" evidence="1">
    <location>
        <begin position="92"/>
        <end position="122"/>
    </location>
</feature>
<evidence type="ECO:0000256" key="2">
    <source>
        <dbReference type="SAM" id="Phobius"/>
    </source>
</evidence>
<feature type="transmembrane region" description="Helical" evidence="2">
    <location>
        <begin position="37"/>
        <end position="55"/>
    </location>
</feature>
<evidence type="ECO:0000256" key="1">
    <source>
        <dbReference type="SAM" id="MobiDB-lite"/>
    </source>
</evidence>
<evidence type="ECO:0000313" key="5">
    <source>
        <dbReference type="Proteomes" id="UP000199220"/>
    </source>
</evidence>
<proteinExistence type="predicted"/>
<accession>A0A1H5MX17</accession>
<keyword evidence="5" id="KW-1185">Reference proteome</keyword>
<dbReference type="Proteomes" id="UP000199220">
    <property type="component" value="Unassembled WGS sequence"/>
</dbReference>
<feature type="region of interest" description="Disordered" evidence="1">
    <location>
        <begin position="60"/>
        <end position="125"/>
    </location>
</feature>
<evidence type="ECO:0000313" key="4">
    <source>
        <dbReference type="EMBL" id="SEE92908.1"/>
    </source>
</evidence>
<dbReference type="Gene3D" id="3.30.70.2390">
    <property type="match status" value="1"/>
</dbReference>
<reference evidence="5" key="1">
    <citation type="submission" date="2016-10" db="EMBL/GenBank/DDBJ databases">
        <authorList>
            <person name="Varghese N."/>
            <person name="Submissions S."/>
        </authorList>
    </citation>
    <scope>NUCLEOTIDE SEQUENCE [LARGE SCALE GENOMIC DNA]</scope>
    <source>
        <strain evidence="5">DSM 21368</strain>
    </source>
</reference>
<organism evidence="4 5">
    <name type="scientific">Ruania alba</name>
    <dbReference type="NCBI Taxonomy" id="648782"/>
    <lineage>
        <taxon>Bacteria</taxon>
        <taxon>Bacillati</taxon>
        <taxon>Actinomycetota</taxon>
        <taxon>Actinomycetes</taxon>
        <taxon>Micrococcales</taxon>
        <taxon>Ruaniaceae</taxon>
        <taxon>Ruania</taxon>
    </lineage>
</organism>
<sequence length="215" mass="22819">MSTQDPYPYDEDEFDALGDDRVPQGVHRAPVPWWRQALPFLVVLILAPILAFVVVQAVSDQSSVGPEASPTVSESTTGEDAEGDADGGQTEEPSDEPTETEDPTETAEPTDELTEEPSETVDLDQGLNVWVLNGAGVVGLAGETAGILGDAGWSNVVADDYGFNQPTDSTIYYRDAEMAEEAEAIGEEVGISTVVEDASAAPNGIYVVLRPDFVN</sequence>
<feature type="region of interest" description="Disordered" evidence="1">
    <location>
        <begin position="1"/>
        <end position="23"/>
    </location>
</feature>
<dbReference type="RefSeq" id="WP_089774420.1">
    <property type="nucleotide sequence ID" value="NZ_FNTX01000002.1"/>
</dbReference>
<keyword evidence="2" id="KW-1133">Transmembrane helix</keyword>
<keyword evidence="2" id="KW-0472">Membrane</keyword>
<keyword evidence="2" id="KW-0812">Transmembrane</keyword>
<dbReference type="OrthoDB" id="5147502at2"/>
<gene>
    <name evidence="4" type="ORF">SAMN04488554_3650</name>
</gene>
<feature type="compositionally biased region" description="Acidic residues" evidence="1">
    <location>
        <begin position="8"/>
        <end position="17"/>
    </location>
</feature>
<dbReference type="STRING" id="648782.SAMN04488554_3650"/>
<dbReference type="InterPro" id="IPR027381">
    <property type="entry name" value="LytR/CpsA/Psr_C"/>
</dbReference>
<feature type="domain" description="LytR/CpsA/Psr regulator C-terminal" evidence="3">
    <location>
        <begin position="128"/>
        <end position="213"/>
    </location>
</feature>
<evidence type="ECO:0000259" key="3">
    <source>
        <dbReference type="Pfam" id="PF13399"/>
    </source>
</evidence>
<dbReference type="AlphaFoldDB" id="A0A1H5MX17"/>
<name>A0A1H5MX17_9MICO</name>
<protein>
    <submittedName>
        <fullName evidence="4">LytR cell envelope-related transcriptional attenuator</fullName>
    </submittedName>
</protein>
<dbReference type="Pfam" id="PF13399">
    <property type="entry name" value="LytR_C"/>
    <property type="match status" value="1"/>
</dbReference>
<dbReference type="EMBL" id="FNTX01000002">
    <property type="protein sequence ID" value="SEE92908.1"/>
    <property type="molecule type" value="Genomic_DNA"/>
</dbReference>